<reference evidence="3 4" key="1">
    <citation type="submission" date="2022-09" db="EMBL/GenBank/DDBJ databases">
        <title>New species of Phenylobacterium.</title>
        <authorList>
            <person name="Mieszkin S."/>
        </authorList>
    </citation>
    <scope>NUCLEOTIDE SEQUENCE [LARGE SCALE GENOMIC DNA]</scope>
    <source>
        <strain evidence="3 4">HK31-G</strain>
    </source>
</reference>
<dbReference type="PANTHER" id="PTHR43329">
    <property type="entry name" value="EPOXIDE HYDROLASE"/>
    <property type="match status" value="1"/>
</dbReference>
<evidence type="ECO:0000313" key="3">
    <source>
        <dbReference type="EMBL" id="MFD3266300.1"/>
    </source>
</evidence>
<comment type="caution">
    <text evidence="3">The sequence shown here is derived from an EMBL/GenBank/DDBJ whole genome shotgun (WGS) entry which is preliminary data.</text>
</comment>
<dbReference type="SUPFAM" id="SSF53474">
    <property type="entry name" value="alpha/beta-Hydrolases"/>
    <property type="match status" value="1"/>
</dbReference>
<proteinExistence type="predicted"/>
<dbReference type="Gene3D" id="3.40.50.1820">
    <property type="entry name" value="alpha/beta hydrolase"/>
    <property type="match status" value="1"/>
</dbReference>
<keyword evidence="4" id="KW-1185">Reference proteome</keyword>
<dbReference type="InterPro" id="IPR000639">
    <property type="entry name" value="Epox_hydrolase-like"/>
</dbReference>
<evidence type="ECO:0000256" key="1">
    <source>
        <dbReference type="ARBA" id="ARBA00022801"/>
    </source>
</evidence>
<organism evidence="3 4">
    <name type="scientific">Phenylobacterium ferrooxidans</name>
    <dbReference type="NCBI Taxonomy" id="2982689"/>
    <lineage>
        <taxon>Bacteria</taxon>
        <taxon>Pseudomonadati</taxon>
        <taxon>Pseudomonadota</taxon>
        <taxon>Alphaproteobacteria</taxon>
        <taxon>Caulobacterales</taxon>
        <taxon>Caulobacteraceae</taxon>
        <taxon>Phenylobacterium</taxon>
    </lineage>
</organism>
<evidence type="ECO:0000259" key="2">
    <source>
        <dbReference type="Pfam" id="PF00561"/>
    </source>
</evidence>
<name>A0ABW6CWQ6_9CAUL</name>
<protein>
    <submittedName>
        <fullName evidence="3">Alpha/beta hydrolase</fullName>
    </submittedName>
</protein>
<keyword evidence="1 3" id="KW-0378">Hydrolase</keyword>
<dbReference type="Pfam" id="PF00561">
    <property type="entry name" value="Abhydrolase_1"/>
    <property type="match status" value="1"/>
</dbReference>
<feature type="domain" description="AB hydrolase-1" evidence="2">
    <location>
        <begin position="23"/>
        <end position="137"/>
    </location>
</feature>
<accession>A0ABW6CWQ6</accession>
<sequence>MPQFRTIDLPDVSLRVAMEGQGPLVVLVHGFPESWYSWRHQMGPIAQAGFTACAIDVRGYGGSGKPAEVSAYDMEHLVGDVAALVEQLTPGEKAVLVGHDWGAPIVWNTALTRPDRVRAVAGLSVPYTGIPKTSFMDLVDKVFTSRGKFFYQAWFQEVGPPEAELEADPRMSLRKFYYAISGDAPDGTWPNDKVHGQSLLEGLVDPDPFPAWLSDADLDYYAAEFAGSGFFGPVSRYRNHQRDFEYLSRFAGRKIEQPSLFIGGERDLVLSMLGRGNLLEIMGEEMTDLRGADILEGCGHWTQQERPDEVNARLIPWLKGL</sequence>
<dbReference type="GO" id="GO:0016787">
    <property type="term" value="F:hydrolase activity"/>
    <property type="evidence" value="ECO:0007669"/>
    <property type="project" value="UniProtKB-KW"/>
</dbReference>
<gene>
    <name evidence="3" type="ORF">OCL97_20340</name>
</gene>
<dbReference type="PRINTS" id="PR00412">
    <property type="entry name" value="EPOXHYDRLASE"/>
</dbReference>
<evidence type="ECO:0000313" key="4">
    <source>
        <dbReference type="Proteomes" id="UP001598130"/>
    </source>
</evidence>
<dbReference type="RefSeq" id="WP_377371563.1">
    <property type="nucleotide sequence ID" value="NZ_JAOTJD010000053.1"/>
</dbReference>
<dbReference type="Proteomes" id="UP001598130">
    <property type="component" value="Unassembled WGS sequence"/>
</dbReference>
<dbReference type="InterPro" id="IPR029058">
    <property type="entry name" value="AB_hydrolase_fold"/>
</dbReference>
<dbReference type="InterPro" id="IPR000073">
    <property type="entry name" value="AB_hydrolase_1"/>
</dbReference>
<dbReference type="EMBL" id="JAOTJD010000053">
    <property type="protein sequence ID" value="MFD3266300.1"/>
    <property type="molecule type" value="Genomic_DNA"/>
</dbReference>